<dbReference type="InterPro" id="IPR030511">
    <property type="entry name" value="TTC26"/>
</dbReference>
<evidence type="ECO:0000256" key="1">
    <source>
        <dbReference type="ARBA" id="ARBA00004138"/>
    </source>
</evidence>
<dbReference type="GO" id="GO:0035735">
    <property type="term" value="P:intraciliary transport involved in cilium assembly"/>
    <property type="evidence" value="ECO:0007669"/>
    <property type="project" value="TreeGrafter"/>
</dbReference>
<keyword evidence="3" id="KW-0677">Repeat</keyword>
<dbReference type="GO" id="GO:0030992">
    <property type="term" value="C:intraciliary transport particle B"/>
    <property type="evidence" value="ECO:0007669"/>
    <property type="project" value="TreeGrafter"/>
</dbReference>
<protein>
    <submittedName>
        <fullName evidence="6">Intraflagellar transport protein 56-like</fullName>
    </submittedName>
</protein>
<evidence type="ECO:0000256" key="2">
    <source>
        <dbReference type="ARBA" id="ARBA00007834"/>
    </source>
</evidence>
<dbReference type="InParanoid" id="A0A6P7GF30"/>
<dbReference type="Gene3D" id="1.25.40.10">
    <property type="entry name" value="Tetratricopeptide repeat domain"/>
    <property type="match status" value="2"/>
</dbReference>
<comment type="subcellular location">
    <subcellularLocation>
        <location evidence="1">Cell projection</location>
        <location evidence="1">Cilium</location>
    </subcellularLocation>
</comment>
<dbReference type="AlphaFoldDB" id="A0A6P7GF30"/>
<proteinExistence type="inferred from homology"/>
<keyword evidence="5" id="KW-0966">Cell projection</keyword>
<dbReference type="PANTHER" id="PTHR14781">
    <property type="entry name" value="INTRAFLAGELLAR TRANSPORT PROTEIN 56"/>
    <property type="match status" value="1"/>
</dbReference>
<gene>
    <name evidence="6" type="primary">LOC114341611</name>
</gene>
<name>A0A6P7GF30_DIAVI</name>
<dbReference type="GO" id="GO:0097546">
    <property type="term" value="C:ciliary base"/>
    <property type="evidence" value="ECO:0007669"/>
    <property type="project" value="TreeGrafter"/>
</dbReference>
<reference evidence="6" key="1">
    <citation type="submission" date="2025-08" db="UniProtKB">
        <authorList>
            <consortium name="RefSeq"/>
        </authorList>
    </citation>
    <scope>IDENTIFICATION</scope>
    <source>
        <tissue evidence="6">Whole insect</tissue>
    </source>
</reference>
<dbReference type="GO" id="GO:0120170">
    <property type="term" value="F:intraciliary transport particle B binding"/>
    <property type="evidence" value="ECO:0007669"/>
    <property type="project" value="TreeGrafter"/>
</dbReference>
<accession>A0A6P7GF30</accession>
<dbReference type="RefSeq" id="XP_028148219.1">
    <property type="nucleotide sequence ID" value="XM_028292418.1"/>
</dbReference>
<dbReference type="GO" id="GO:0035720">
    <property type="term" value="P:intraciliary anterograde transport"/>
    <property type="evidence" value="ECO:0007669"/>
    <property type="project" value="TreeGrafter"/>
</dbReference>
<dbReference type="InterPro" id="IPR011990">
    <property type="entry name" value="TPR-like_helical_dom_sf"/>
</dbReference>
<organism evidence="6">
    <name type="scientific">Diabrotica virgifera virgifera</name>
    <name type="common">western corn rootworm</name>
    <dbReference type="NCBI Taxonomy" id="50390"/>
    <lineage>
        <taxon>Eukaryota</taxon>
        <taxon>Metazoa</taxon>
        <taxon>Ecdysozoa</taxon>
        <taxon>Arthropoda</taxon>
        <taxon>Hexapoda</taxon>
        <taxon>Insecta</taxon>
        <taxon>Pterygota</taxon>
        <taxon>Neoptera</taxon>
        <taxon>Endopterygota</taxon>
        <taxon>Coleoptera</taxon>
        <taxon>Polyphaga</taxon>
        <taxon>Cucujiformia</taxon>
        <taxon>Chrysomeloidea</taxon>
        <taxon>Chrysomelidae</taxon>
        <taxon>Galerucinae</taxon>
        <taxon>Diabroticina</taxon>
        <taxon>Diabroticites</taxon>
        <taxon>Diabrotica</taxon>
    </lineage>
</organism>
<dbReference type="SUPFAM" id="SSF48452">
    <property type="entry name" value="TPR-like"/>
    <property type="match status" value="2"/>
</dbReference>
<dbReference type="FunCoup" id="A0A6P7GF30">
    <property type="interactions" value="80"/>
</dbReference>
<sequence>MILSRSKPALQTVNDYTKESGKSNVKPSSPFEDYLKKRDYSGAITLLKFNHFPESKKATVDEWLAFCAFHRGDYKKTLSIYKNLLSVNPETENYLVNAACCLFYLGMYEESKELLQTAPQSGLKTRLNFHLSHKLRDEATLMEYHQQLQDILEDQLSLAAIHYLRAHYQEAIDIYKRLLLQNRENIALNVYVALCYYKLDYYDVSQEVLGMYLNRYPDSVIATNLKACNTFRLYNGSAAENELKNIIDQSNHVGFGYDLLKHNMVVFRDGEGAMQVNDTFNFNFGQAKAACNQSKEAEEIFLLISDPRIKNDYVYNSNLCRCYIMNDKAQQAWELYNKMDNNSDNFNLLLLIANDCYRMGDFWYAAKAFDLLDKIEPNPEFWEGKRGAIVGVFQGVIAKRFPVDMLGDILQLLRSSTSHQADQIASVIRKWAKEQRLSVN</sequence>
<evidence type="ECO:0000256" key="3">
    <source>
        <dbReference type="ARBA" id="ARBA00022737"/>
    </source>
</evidence>
<evidence type="ECO:0000256" key="5">
    <source>
        <dbReference type="ARBA" id="ARBA00023273"/>
    </source>
</evidence>
<dbReference type="PANTHER" id="PTHR14781:SF0">
    <property type="entry name" value="INTRAFLAGELLAR TRANSPORT PROTEIN 56"/>
    <property type="match status" value="1"/>
</dbReference>
<comment type="similarity">
    <text evidence="2">Belongs to the IFT56 family.</text>
</comment>
<dbReference type="GO" id="GO:0036064">
    <property type="term" value="C:ciliary basal body"/>
    <property type="evidence" value="ECO:0007669"/>
    <property type="project" value="TreeGrafter"/>
</dbReference>
<evidence type="ECO:0000256" key="4">
    <source>
        <dbReference type="ARBA" id="ARBA00022803"/>
    </source>
</evidence>
<evidence type="ECO:0000313" key="6">
    <source>
        <dbReference type="RefSeq" id="XP_028148219.1"/>
    </source>
</evidence>
<keyword evidence="4" id="KW-0802">TPR repeat</keyword>
<dbReference type="FunFam" id="1.25.40.10:FF:001373">
    <property type="entry name" value="Tetratricopeptide repeat domain 26"/>
    <property type="match status" value="1"/>
</dbReference>